<dbReference type="Pfam" id="PF01906">
    <property type="entry name" value="YbjQ_1"/>
    <property type="match status" value="1"/>
</dbReference>
<comment type="caution">
    <text evidence="3">The sequence shown here is derived from an EMBL/GenBank/DDBJ whole genome shotgun (WGS) entry which is preliminary data.</text>
</comment>
<dbReference type="Proteomes" id="UP000476030">
    <property type="component" value="Unassembled WGS sequence"/>
</dbReference>
<comment type="similarity">
    <text evidence="1 2">Belongs to the UPF0145 family.</text>
</comment>
<dbReference type="PANTHER" id="PTHR34068:SF2">
    <property type="entry name" value="UPF0145 PROTEIN SCO3412"/>
    <property type="match status" value="1"/>
</dbReference>
<evidence type="ECO:0000313" key="3">
    <source>
        <dbReference type="EMBL" id="MZR32166.1"/>
    </source>
</evidence>
<protein>
    <recommendedName>
        <fullName evidence="2">UPF0145 protein GQE98_16125</fullName>
    </recommendedName>
</protein>
<proteinExistence type="inferred from homology"/>
<dbReference type="InterPro" id="IPR035439">
    <property type="entry name" value="UPF0145_dom_sf"/>
</dbReference>
<gene>
    <name evidence="3" type="ORF">GQE98_16125</name>
</gene>
<organism evidence="3 4">
    <name type="scientific">Sneathiella litorea</name>
    <dbReference type="NCBI Taxonomy" id="2606216"/>
    <lineage>
        <taxon>Bacteria</taxon>
        <taxon>Pseudomonadati</taxon>
        <taxon>Pseudomonadota</taxon>
        <taxon>Alphaproteobacteria</taxon>
        <taxon>Sneathiellales</taxon>
        <taxon>Sneathiellaceae</taxon>
        <taxon>Sneathiella</taxon>
    </lineage>
</organism>
<dbReference type="SUPFAM" id="SSF117782">
    <property type="entry name" value="YbjQ-like"/>
    <property type="match status" value="1"/>
</dbReference>
<evidence type="ECO:0000256" key="1">
    <source>
        <dbReference type="ARBA" id="ARBA00010751"/>
    </source>
</evidence>
<name>A0A6L8WAG8_9PROT</name>
<dbReference type="RefSeq" id="WP_202526353.1">
    <property type="nucleotide sequence ID" value="NZ_WTUW01000009.1"/>
</dbReference>
<dbReference type="HAMAP" id="MF_00338">
    <property type="entry name" value="UPF0145"/>
    <property type="match status" value="1"/>
</dbReference>
<keyword evidence="4" id="KW-1185">Reference proteome</keyword>
<dbReference type="InterPro" id="IPR002765">
    <property type="entry name" value="UPF0145_YbjQ-like"/>
</dbReference>
<evidence type="ECO:0000313" key="4">
    <source>
        <dbReference type="Proteomes" id="UP000476030"/>
    </source>
</evidence>
<accession>A0A6L8WAG8</accession>
<dbReference type="PANTHER" id="PTHR34068">
    <property type="entry name" value="UPF0145 PROTEIN YBJQ"/>
    <property type="match status" value="1"/>
</dbReference>
<evidence type="ECO:0000256" key="2">
    <source>
        <dbReference type="HAMAP-Rule" id="MF_00338"/>
    </source>
</evidence>
<reference evidence="3 4" key="1">
    <citation type="submission" date="2019-12" db="EMBL/GenBank/DDBJ databases">
        <title>Snethiella sp. nov. sp. isolated from sea sand.</title>
        <authorList>
            <person name="Kim J."/>
            <person name="Jeong S.E."/>
            <person name="Jung H.S."/>
            <person name="Jeon C.O."/>
        </authorList>
    </citation>
    <scope>NUCLEOTIDE SEQUENCE [LARGE SCALE GENOMIC DNA]</scope>
    <source>
        <strain evidence="3 4">DP05</strain>
    </source>
</reference>
<dbReference type="EMBL" id="WTUW01000009">
    <property type="protein sequence ID" value="MZR32166.1"/>
    <property type="molecule type" value="Genomic_DNA"/>
</dbReference>
<dbReference type="Gene3D" id="3.30.110.70">
    <property type="entry name" value="Hypothetical protein apc22750. Chain B"/>
    <property type="match status" value="1"/>
</dbReference>
<sequence length="107" mass="11423">MIVTTTEKIDGQEVGEVLGLVRGNVIRAKHIGTDIIAALRNLVGGEVTEYTKMMGEAREQATDRMIAEARLKGADAVVGMRFTTSMVMAGSAEILAYGTAVRLVPKT</sequence>
<dbReference type="AlphaFoldDB" id="A0A6L8WAG8"/>